<dbReference type="FunFam" id="3.40.50.1100:FF:000067">
    <property type="entry name" value="Cysteine synthase"/>
    <property type="match status" value="1"/>
</dbReference>
<evidence type="ECO:0000256" key="3">
    <source>
        <dbReference type="ARBA" id="ARBA00007103"/>
    </source>
</evidence>
<evidence type="ECO:0000256" key="7">
    <source>
        <dbReference type="ARBA" id="ARBA00022898"/>
    </source>
</evidence>
<keyword evidence="5 12" id="KW-0028">Amino-acid biosynthesis</keyword>
<dbReference type="GO" id="GO:0004124">
    <property type="term" value="F:cysteine synthase activity"/>
    <property type="evidence" value="ECO:0007669"/>
    <property type="project" value="UniProtKB-UniRule"/>
</dbReference>
<feature type="modified residue" description="N6-(pyridoxal phosphate)lysine" evidence="11">
    <location>
        <position position="84"/>
    </location>
</feature>
<feature type="binding site" evidence="10">
    <location>
        <position position="115"/>
    </location>
    <ligand>
        <name>pyridoxal 5'-phosphate</name>
        <dbReference type="ChEBI" id="CHEBI:597326"/>
    </ligand>
</feature>
<organism evidence="14">
    <name type="scientific">Attheya septentrionalis</name>
    <dbReference type="NCBI Taxonomy" id="420275"/>
    <lineage>
        <taxon>Eukaryota</taxon>
        <taxon>Sar</taxon>
        <taxon>Stramenopiles</taxon>
        <taxon>Ochrophyta</taxon>
        <taxon>Bacillariophyta</taxon>
        <taxon>Coscinodiscophyceae</taxon>
        <taxon>Chaetocerotophycidae</taxon>
        <taxon>Chaetocerotales</taxon>
        <taxon>Attheyaceae</taxon>
        <taxon>Attheya</taxon>
    </lineage>
</organism>
<dbReference type="InterPro" id="IPR036052">
    <property type="entry name" value="TrpB-like_PALP_sf"/>
</dbReference>
<dbReference type="AlphaFoldDB" id="A0A7S2XNV9"/>
<comment type="pathway">
    <text evidence="2">Amino-acid biosynthesis; L-cysteine biosynthesis; L-cysteine from L-serine: step 2/2.</text>
</comment>
<comment type="catalytic activity">
    <reaction evidence="9 12">
        <text>O-acetyl-L-serine + hydrogen sulfide = L-cysteine + acetate</text>
        <dbReference type="Rhea" id="RHEA:14829"/>
        <dbReference type="ChEBI" id="CHEBI:29919"/>
        <dbReference type="ChEBI" id="CHEBI:30089"/>
        <dbReference type="ChEBI" id="CHEBI:35235"/>
        <dbReference type="ChEBI" id="CHEBI:58340"/>
        <dbReference type="EC" id="2.5.1.47"/>
    </reaction>
</comment>
<feature type="domain" description="Tryptophan synthase beta chain-like PALP" evidence="13">
    <location>
        <begin position="42"/>
        <end position="349"/>
    </location>
</feature>
<evidence type="ECO:0000256" key="6">
    <source>
        <dbReference type="ARBA" id="ARBA00022679"/>
    </source>
</evidence>
<evidence type="ECO:0000256" key="11">
    <source>
        <dbReference type="PIRSR" id="PIRSR605856-51"/>
    </source>
</evidence>
<keyword evidence="7 10" id="KW-0663">Pyridoxal phosphate</keyword>
<evidence type="ECO:0000256" key="2">
    <source>
        <dbReference type="ARBA" id="ARBA00004962"/>
    </source>
</evidence>
<keyword evidence="8 12" id="KW-0198">Cysteine biosynthesis</keyword>
<evidence type="ECO:0000256" key="1">
    <source>
        <dbReference type="ARBA" id="ARBA00001933"/>
    </source>
</evidence>
<evidence type="ECO:0000256" key="4">
    <source>
        <dbReference type="ARBA" id="ARBA00012681"/>
    </source>
</evidence>
<evidence type="ECO:0000256" key="8">
    <source>
        <dbReference type="ARBA" id="ARBA00023192"/>
    </source>
</evidence>
<name>A0A7S2XNV9_9STRA</name>
<dbReference type="FunFam" id="3.40.50.1100:FF:000130">
    <property type="entry name" value="Cysteine synthase"/>
    <property type="match status" value="1"/>
</dbReference>
<dbReference type="EMBL" id="HBHQ01016073">
    <property type="protein sequence ID" value="CAD9818900.1"/>
    <property type="molecule type" value="Transcribed_RNA"/>
</dbReference>
<evidence type="ECO:0000313" key="14">
    <source>
        <dbReference type="EMBL" id="CAD9818900.1"/>
    </source>
</evidence>
<evidence type="ECO:0000256" key="5">
    <source>
        <dbReference type="ARBA" id="ARBA00022605"/>
    </source>
</evidence>
<evidence type="ECO:0000256" key="12">
    <source>
        <dbReference type="RuleBase" id="RU003985"/>
    </source>
</evidence>
<dbReference type="InterPro" id="IPR001216">
    <property type="entry name" value="P-phosphate_BS"/>
</dbReference>
<protein>
    <recommendedName>
        <fullName evidence="4 12">Cysteine synthase</fullName>
        <ecNumber evidence="4 12">2.5.1.47</ecNumber>
    </recommendedName>
</protein>
<dbReference type="EC" id="2.5.1.47" evidence="4 12"/>
<dbReference type="NCBIfam" id="TIGR01139">
    <property type="entry name" value="cysK"/>
    <property type="match status" value="1"/>
</dbReference>
<dbReference type="NCBIfam" id="TIGR01136">
    <property type="entry name" value="cysKM"/>
    <property type="match status" value="1"/>
</dbReference>
<sequence length="392" mass="41971">MSMTYFQKALQLTAGRQMTRGLKKTTTAFVAARSLNIASRPSDLVGNTPLMCLNTILEAHGVDVSNGTRLVGKLESLGPCSSVKDRLGRSMIDDAEKKGLITPGKTVLVEPTSGNTGIALAFIARERGYKCILTMPETMSIERRMMLLALGCDVVLTPKETAVPGALAKAKEIVEGLDGNGFMLQQFENEANPLVHRETTGPEIWRDTDGKIDIFVSGVGTGGTVSGVSQYIKGSEKYGCPPLNPNMKTVAVEPMEQMLITEAKGGEKIGPQGPHKIQGMGAGLIPKTLDLDIIDEVIAVSSEEAMQTTHELWMSGLPVGVSAGAIVNAAIQVCQRPESAGKMVVSIIPSFGERYFTHPMFADIKSQAESLEKQPLPEPFDNTAYGFETARG</sequence>
<dbReference type="InterPro" id="IPR005859">
    <property type="entry name" value="CysK"/>
</dbReference>
<evidence type="ECO:0000256" key="9">
    <source>
        <dbReference type="ARBA" id="ARBA00047931"/>
    </source>
</evidence>
<gene>
    <name evidence="14" type="ORF">ASEP1449_LOCUS10732</name>
</gene>
<dbReference type="Pfam" id="PF00291">
    <property type="entry name" value="PALP"/>
    <property type="match status" value="1"/>
</dbReference>
<proteinExistence type="inferred from homology"/>
<reference evidence="14" key="1">
    <citation type="submission" date="2021-01" db="EMBL/GenBank/DDBJ databases">
        <authorList>
            <person name="Corre E."/>
            <person name="Pelletier E."/>
            <person name="Niang G."/>
            <person name="Scheremetjew M."/>
            <person name="Finn R."/>
            <person name="Kale V."/>
            <person name="Holt S."/>
            <person name="Cochrane G."/>
            <person name="Meng A."/>
            <person name="Brown T."/>
            <person name="Cohen L."/>
        </authorList>
    </citation>
    <scope>NUCLEOTIDE SEQUENCE</scope>
    <source>
        <strain evidence="14">CCMP2084</strain>
    </source>
</reference>
<dbReference type="GO" id="GO:0006535">
    <property type="term" value="P:cysteine biosynthetic process from serine"/>
    <property type="evidence" value="ECO:0007669"/>
    <property type="project" value="UniProtKB-UniRule"/>
</dbReference>
<feature type="binding site" evidence="10">
    <location>
        <begin position="220"/>
        <end position="224"/>
    </location>
    <ligand>
        <name>pyridoxal 5'-phosphate</name>
        <dbReference type="ChEBI" id="CHEBI:597326"/>
    </ligand>
</feature>
<dbReference type="InterPro" id="IPR001926">
    <property type="entry name" value="TrpB-like_PALP"/>
</dbReference>
<evidence type="ECO:0000259" key="13">
    <source>
        <dbReference type="Pfam" id="PF00291"/>
    </source>
</evidence>
<keyword evidence="6 12" id="KW-0808">Transferase</keyword>
<feature type="binding site" evidence="10">
    <location>
        <position position="322"/>
    </location>
    <ligand>
        <name>pyridoxal 5'-phosphate</name>
        <dbReference type="ChEBI" id="CHEBI:597326"/>
    </ligand>
</feature>
<dbReference type="InterPro" id="IPR050214">
    <property type="entry name" value="Cys_Synth/Cystath_Beta-Synth"/>
</dbReference>
<dbReference type="GO" id="GO:0005737">
    <property type="term" value="C:cytoplasm"/>
    <property type="evidence" value="ECO:0007669"/>
    <property type="project" value="UniProtKB-ARBA"/>
</dbReference>
<evidence type="ECO:0000256" key="10">
    <source>
        <dbReference type="PIRSR" id="PIRSR605856-50"/>
    </source>
</evidence>
<accession>A0A7S2XNV9</accession>
<dbReference type="Gene3D" id="3.40.50.1100">
    <property type="match status" value="2"/>
</dbReference>
<dbReference type="PANTHER" id="PTHR10314">
    <property type="entry name" value="CYSTATHIONINE BETA-SYNTHASE"/>
    <property type="match status" value="1"/>
</dbReference>
<dbReference type="CDD" id="cd01561">
    <property type="entry name" value="CBS_like"/>
    <property type="match status" value="1"/>
</dbReference>
<dbReference type="InterPro" id="IPR005856">
    <property type="entry name" value="Cys_synth"/>
</dbReference>
<dbReference type="PROSITE" id="PS00901">
    <property type="entry name" value="CYS_SYNTHASE"/>
    <property type="match status" value="1"/>
</dbReference>
<dbReference type="SUPFAM" id="SSF53686">
    <property type="entry name" value="Tryptophan synthase beta subunit-like PLP-dependent enzymes"/>
    <property type="match status" value="1"/>
</dbReference>
<comment type="cofactor">
    <cofactor evidence="1 10 12">
        <name>pyridoxal 5'-phosphate</name>
        <dbReference type="ChEBI" id="CHEBI:597326"/>
    </cofactor>
</comment>
<comment type="similarity">
    <text evidence="3 12">Belongs to the cysteine synthase/cystathionine beta-synthase family.</text>
</comment>